<keyword evidence="2" id="KW-0560">Oxidoreductase</keyword>
<protein>
    <submittedName>
        <fullName evidence="3">Cytochrome P450</fullName>
    </submittedName>
</protein>
<dbReference type="PRINTS" id="PR00385">
    <property type="entry name" value="P450"/>
</dbReference>
<keyword evidence="2" id="KW-0408">Iron</keyword>
<dbReference type="SUPFAM" id="SSF48264">
    <property type="entry name" value="Cytochrome P450"/>
    <property type="match status" value="1"/>
</dbReference>
<gene>
    <name evidence="3" type="ORF">LVY72_05110</name>
</gene>
<keyword evidence="2" id="KW-0503">Monooxygenase</keyword>
<dbReference type="PANTHER" id="PTHR46696">
    <property type="entry name" value="P450, PUTATIVE (EUROFUNG)-RELATED"/>
    <property type="match status" value="1"/>
</dbReference>
<organism evidence="3 4">
    <name type="scientific">Arthrobacter hankyongi</name>
    <dbReference type="NCBI Taxonomy" id="2904801"/>
    <lineage>
        <taxon>Bacteria</taxon>
        <taxon>Bacillati</taxon>
        <taxon>Actinomycetota</taxon>
        <taxon>Actinomycetes</taxon>
        <taxon>Micrococcales</taxon>
        <taxon>Micrococcaceae</taxon>
        <taxon>Arthrobacter</taxon>
    </lineage>
</organism>
<dbReference type="PROSITE" id="PS00086">
    <property type="entry name" value="CYTOCHROME_P450"/>
    <property type="match status" value="1"/>
</dbReference>
<dbReference type="Gene3D" id="1.10.630.10">
    <property type="entry name" value="Cytochrome P450"/>
    <property type="match status" value="1"/>
</dbReference>
<dbReference type="InterPro" id="IPR036396">
    <property type="entry name" value="Cyt_P450_sf"/>
</dbReference>
<keyword evidence="2" id="KW-0349">Heme</keyword>
<dbReference type="InterPro" id="IPR017972">
    <property type="entry name" value="Cyt_P450_CS"/>
</dbReference>
<sequence length="398" mass="43028">MTEATKSPVLDIVKVNSDHGHAQAYAELREHGPVVRGEAFGGYWAVVSYDAIRRAANDVGNLCSGQGSTIPALGTAFRPIPVEVDPPDHRKYRQLLVPVLRPEKVAEWEDLIRRETDIAIDRFIEAGSADLMEIARYVPPAVIAFILGVSDEGPTMVKLTADLNNAATAGDPEAKKAANMALFQFVDQIVTDAEGTDRDDMLGMIANAQIDGAPIGHMKAVAMAVTVVIAGQETTVNGISSALWLVAAHQEVKQRLIENPELIPNAVEESLRLETPVQMMGRTATTDIELEGVRITEGERVGLAWGAANVDPAKFEDPEKFNIDRPNNPHVAFGHGIHRCAGEHLARAEMRIALEQVLARMPDYRLAGEVELGTSGAMNRGAHSVPVTFTPGARAYQN</sequence>
<evidence type="ECO:0000313" key="4">
    <source>
        <dbReference type="Proteomes" id="UP001165368"/>
    </source>
</evidence>
<evidence type="ECO:0000313" key="3">
    <source>
        <dbReference type="EMBL" id="MCG2621291.1"/>
    </source>
</evidence>
<proteinExistence type="inferred from homology"/>
<accession>A0ABS9L3V5</accession>
<reference evidence="3" key="1">
    <citation type="submission" date="2022-01" db="EMBL/GenBank/DDBJ databases">
        <authorList>
            <person name="Jo J.-H."/>
            <person name="Im W.-T."/>
        </authorList>
    </citation>
    <scope>NUCLEOTIDE SEQUENCE</scope>
    <source>
        <strain evidence="3">I2-34</strain>
    </source>
</reference>
<keyword evidence="4" id="KW-1185">Reference proteome</keyword>
<comment type="caution">
    <text evidence="3">The sequence shown here is derived from an EMBL/GenBank/DDBJ whole genome shotgun (WGS) entry which is preliminary data.</text>
</comment>
<dbReference type="InterPro" id="IPR001128">
    <property type="entry name" value="Cyt_P450"/>
</dbReference>
<dbReference type="Proteomes" id="UP001165368">
    <property type="component" value="Unassembled WGS sequence"/>
</dbReference>
<evidence type="ECO:0000256" key="2">
    <source>
        <dbReference type="RuleBase" id="RU000461"/>
    </source>
</evidence>
<name>A0ABS9L3V5_9MICC</name>
<dbReference type="Pfam" id="PF00067">
    <property type="entry name" value="p450"/>
    <property type="match status" value="1"/>
</dbReference>
<dbReference type="InterPro" id="IPR002397">
    <property type="entry name" value="Cyt_P450_B"/>
</dbReference>
<dbReference type="EMBL" id="JAKLTQ010000002">
    <property type="protein sequence ID" value="MCG2621291.1"/>
    <property type="molecule type" value="Genomic_DNA"/>
</dbReference>
<keyword evidence="2" id="KW-0479">Metal-binding</keyword>
<comment type="similarity">
    <text evidence="1 2">Belongs to the cytochrome P450 family.</text>
</comment>
<dbReference type="PRINTS" id="PR00359">
    <property type="entry name" value="BP450"/>
</dbReference>
<dbReference type="RefSeq" id="WP_237818396.1">
    <property type="nucleotide sequence ID" value="NZ_JAKLTQ010000002.1"/>
</dbReference>
<evidence type="ECO:0000256" key="1">
    <source>
        <dbReference type="ARBA" id="ARBA00010617"/>
    </source>
</evidence>
<dbReference type="PANTHER" id="PTHR46696:SF6">
    <property type="entry name" value="P450, PUTATIVE (EUROFUNG)-RELATED"/>
    <property type="match status" value="1"/>
</dbReference>